<evidence type="ECO:0000313" key="1">
    <source>
        <dbReference type="EMBL" id="CAG7818652.1"/>
    </source>
</evidence>
<dbReference type="Proteomes" id="UP000708208">
    <property type="component" value="Unassembled WGS sequence"/>
</dbReference>
<evidence type="ECO:0000313" key="2">
    <source>
        <dbReference type="Proteomes" id="UP000708208"/>
    </source>
</evidence>
<accession>A0A8J2PCW4</accession>
<feature type="non-terminal residue" evidence="1">
    <location>
        <position position="1"/>
    </location>
</feature>
<keyword evidence="2" id="KW-1185">Reference proteome</keyword>
<reference evidence="1" key="1">
    <citation type="submission" date="2021-06" db="EMBL/GenBank/DDBJ databases">
        <authorList>
            <person name="Hodson N. C."/>
            <person name="Mongue J. A."/>
            <person name="Jaron S. K."/>
        </authorList>
    </citation>
    <scope>NUCLEOTIDE SEQUENCE</scope>
</reference>
<organism evidence="1 2">
    <name type="scientific">Allacma fusca</name>
    <dbReference type="NCBI Taxonomy" id="39272"/>
    <lineage>
        <taxon>Eukaryota</taxon>
        <taxon>Metazoa</taxon>
        <taxon>Ecdysozoa</taxon>
        <taxon>Arthropoda</taxon>
        <taxon>Hexapoda</taxon>
        <taxon>Collembola</taxon>
        <taxon>Symphypleona</taxon>
        <taxon>Sminthuridae</taxon>
        <taxon>Allacma</taxon>
    </lineage>
</organism>
<protein>
    <submittedName>
        <fullName evidence="1">Uncharacterized protein</fullName>
    </submittedName>
</protein>
<dbReference type="AlphaFoldDB" id="A0A8J2PCW4"/>
<sequence>MARKSGDSVLTFILIVVAAMFLATFASPPTPGPPIGGGP</sequence>
<comment type="caution">
    <text evidence="1">The sequence shown here is derived from an EMBL/GenBank/DDBJ whole genome shotgun (WGS) entry which is preliminary data.</text>
</comment>
<proteinExistence type="predicted"/>
<dbReference type="EMBL" id="CAJVCH010426578">
    <property type="protein sequence ID" value="CAG7818652.1"/>
    <property type="molecule type" value="Genomic_DNA"/>
</dbReference>
<gene>
    <name evidence="1" type="ORF">AFUS01_LOCUS29140</name>
</gene>
<name>A0A8J2PCW4_9HEXA</name>